<dbReference type="RefSeq" id="WP_170233120.1">
    <property type="nucleotide sequence ID" value="NZ_BMNU01000020.1"/>
</dbReference>
<dbReference type="Pfam" id="PF14113">
    <property type="entry name" value="Tae4"/>
    <property type="match status" value="1"/>
</dbReference>
<dbReference type="InterPro" id="IPR025562">
    <property type="entry name" value="Tae4"/>
</dbReference>
<protein>
    <submittedName>
        <fullName evidence="1">Type VI secretion system (T6SS), amidase effector protein 4</fullName>
    </submittedName>
</protein>
<name>A0ABY0WNB0_9PSED</name>
<evidence type="ECO:0000313" key="2">
    <source>
        <dbReference type="Proteomes" id="UP000199620"/>
    </source>
</evidence>
<proteinExistence type="predicted"/>
<dbReference type="Proteomes" id="UP000199620">
    <property type="component" value="Chromosome I"/>
</dbReference>
<gene>
    <name evidence="1" type="ORF">SAMN04490181_5648</name>
</gene>
<dbReference type="EMBL" id="LT629800">
    <property type="protein sequence ID" value="SDV13181.1"/>
    <property type="molecule type" value="Genomic_DNA"/>
</dbReference>
<evidence type="ECO:0000313" key="1">
    <source>
        <dbReference type="EMBL" id="SDV13181.1"/>
    </source>
</evidence>
<accession>A0ABY0WNB0</accession>
<organism evidence="1 2">
    <name type="scientific">Pseudomonas brenneri</name>
    <dbReference type="NCBI Taxonomy" id="129817"/>
    <lineage>
        <taxon>Bacteria</taxon>
        <taxon>Pseudomonadati</taxon>
        <taxon>Pseudomonadota</taxon>
        <taxon>Gammaproteobacteria</taxon>
        <taxon>Pseudomonadales</taxon>
        <taxon>Pseudomonadaceae</taxon>
        <taxon>Pseudomonas</taxon>
    </lineage>
</organism>
<sequence length="174" mass="20031">MCDGSAEFNTLWKNHPQIFGDAAPCRTNGAKNFSDQCAINLGVALRRSGVDLSRLRGMRYCWQHPKSEGHVLAAEEMAKALSNANVPGLQRMKKVSPEDFEDVLDGQRGIIFFKDFWRRGNETFGNRSGDHIDLWNGWRLTDWLSYPRIQLGFSIEGSFSDYHESREIWFWKVL</sequence>
<dbReference type="Gene3D" id="3.90.1720.80">
    <property type="match status" value="1"/>
</dbReference>
<reference evidence="1 2" key="1">
    <citation type="submission" date="2016-10" db="EMBL/GenBank/DDBJ databases">
        <authorList>
            <person name="Varghese N."/>
            <person name="Submissions S."/>
        </authorList>
    </citation>
    <scope>NUCLEOTIDE SEQUENCE [LARGE SCALE GENOMIC DNA]</scope>
    <source>
        <strain evidence="1 2">BS2771</strain>
    </source>
</reference>
<keyword evidence="2" id="KW-1185">Reference proteome</keyword>